<keyword evidence="11" id="KW-1185">Reference proteome</keyword>
<evidence type="ECO:0000256" key="3">
    <source>
        <dbReference type="ARBA" id="ARBA00006534"/>
    </source>
</evidence>
<dbReference type="Pfam" id="PF03575">
    <property type="entry name" value="Peptidase_S51"/>
    <property type="match status" value="1"/>
</dbReference>
<dbReference type="EC" id="3.4.15.6" evidence="4"/>
<dbReference type="GO" id="GO:0008241">
    <property type="term" value="F:peptidyl-dipeptidase activity"/>
    <property type="evidence" value="ECO:0007669"/>
    <property type="project" value="UniProtKB-EC"/>
</dbReference>
<keyword evidence="6" id="KW-0645">Protease</keyword>
<dbReference type="EMBL" id="FWEV01000276">
    <property type="protein sequence ID" value="SLM31567.1"/>
    <property type="molecule type" value="Genomic_DNA"/>
</dbReference>
<evidence type="ECO:0000256" key="2">
    <source>
        <dbReference type="ARBA" id="ARBA00002039"/>
    </source>
</evidence>
<keyword evidence="10" id="KW-0121">Carboxypeptidase</keyword>
<dbReference type="CDD" id="cd03145">
    <property type="entry name" value="GAT1_cyanophycinase"/>
    <property type="match status" value="1"/>
</dbReference>
<dbReference type="Proteomes" id="UP000191931">
    <property type="component" value="Unassembled WGS sequence"/>
</dbReference>
<dbReference type="AlphaFoldDB" id="A0A1W1HGF2"/>
<evidence type="ECO:0000256" key="1">
    <source>
        <dbReference type="ARBA" id="ARBA00001092"/>
    </source>
</evidence>
<reference evidence="10 11" key="1">
    <citation type="submission" date="2017-03" db="EMBL/GenBank/DDBJ databases">
        <authorList>
            <person name="Afonso C.L."/>
            <person name="Miller P.J."/>
            <person name="Scott M.A."/>
            <person name="Spackman E."/>
            <person name="Goraichik I."/>
            <person name="Dimitrov K.M."/>
            <person name="Suarez D.L."/>
            <person name="Swayne D.E."/>
        </authorList>
    </citation>
    <scope>NUCLEOTIDE SEQUENCE [LARGE SCALE GENOMIC DNA]</scope>
    <source>
        <strain evidence="10">PRJEB14757</strain>
    </source>
</reference>
<dbReference type="SUPFAM" id="SSF52317">
    <property type="entry name" value="Class I glutamine amidotransferase-like"/>
    <property type="match status" value="1"/>
</dbReference>
<dbReference type="STRING" id="1246637.MTBBW1_350058"/>
<protein>
    <recommendedName>
        <fullName evidence="5">Cyanophycinase</fullName>
        <ecNumber evidence="4">3.4.15.6</ecNumber>
    </recommendedName>
</protein>
<feature type="active site" description="Charge relay system" evidence="9">
    <location>
        <position position="195"/>
    </location>
</feature>
<sequence length="281" mass="31354">MRKSLLILIGGAEDRKDDRVVLRHLVKLTQAENVVIIPTASAYPQDIYSSYIDVFRDFGVRDLRCLDIRYREEADSEEYIGAVDDADLVYFSGGDQVKLVRTLNHTRLMDRISQRFEEGSLHIGGTSAGATAAGNPMIYNGNRNGFQKGSVKCSEGFAFIDDLVIDTHFSARKRLARLSQFLVSDRYTKGIGLDEDTGIVVYPNMHFRVIGSGMVTVVNSSNVTGSNYKNISNGDAIRFNNMRIGCLPAGTLFSIKKWSVLNRSKRNSNYFEMPELEAVLA</sequence>
<evidence type="ECO:0000313" key="11">
    <source>
        <dbReference type="Proteomes" id="UP000191931"/>
    </source>
</evidence>
<keyword evidence="7 10" id="KW-0378">Hydrolase</keyword>
<feature type="active site" description="Charge relay system" evidence="9">
    <location>
        <position position="127"/>
    </location>
</feature>
<evidence type="ECO:0000313" key="10">
    <source>
        <dbReference type="EMBL" id="SLM31567.1"/>
    </source>
</evidence>
<accession>A0A1W1HGF2</accession>
<evidence type="ECO:0000256" key="4">
    <source>
        <dbReference type="ARBA" id="ARBA00013115"/>
    </source>
</evidence>
<dbReference type="GO" id="GO:0008236">
    <property type="term" value="F:serine-type peptidase activity"/>
    <property type="evidence" value="ECO:0007669"/>
    <property type="project" value="UniProtKB-KW"/>
</dbReference>
<keyword evidence="8" id="KW-0720">Serine protease</keyword>
<dbReference type="Gene3D" id="3.40.50.880">
    <property type="match status" value="1"/>
</dbReference>
<dbReference type="RefSeq" id="WP_186441101.1">
    <property type="nucleotide sequence ID" value="NZ_LT828541.1"/>
</dbReference>
<feature type="active site" description="Charge relay system" evidence="9">
    <location>
        <position position="168"/>
    </location>
</feature>
<dbReference type="NCBIfam" id="TIGR02069">
    <property type="entry name" value="cyanophycinase"/>
    <property type="match status" value="1"/>
</dbReference>
<comment type="catalytic activity">
    <reaction evidence="1">
        <text>[L-4-(L-arginin-2-N-yl)aspartate](n) + H2O = [L-4-(L-arginin-2-N-yl)aspartate](n-1) + L-4-(L-arginin-2-N-yl)aspartate</text>
        <dbReference type="Rhea" id="RHEA:12845"/>
        <dbReference type="Rhea" id="RHEA-COMP:13728"/>
        <dbReference type="Rhea" id="RHEA-COMP:13734"/>
        <dbReference type="ChEBI" id="CHEBI:15377"/>
        <dbReference type="ChEBI" id="CHEBI:137986"/>
        <dbReference type="ChEBI" id="CHEBI:137991"/>
        <dbReference type="EC" id="3.4.15.6"/>
    </reaction>
</comment>
<dbReference type="PIRSF" id="PIRSF032067">
    <property type="entry name" value="Cyanophycinase"/>
    <property type="match status" value="1"/>
</dbReference>
<evidence type="ECO:0000256" key="7">
    <source>
        <dbReference type="ARBA" id="ARBA00022801"/>
    </source>
</evidence>
<evidence type="ECO:0000256" key="5">
    <source>
        <dbReference type="ARBA" id="ARBA00015719"/>
    </source>
</evidence>
<dbReference type="GO" id="GO:0004180">
    <property type="term" value="F:carboxypeptidase activity"/>
    <property type="evidence" value="ECO:0007669"/>
    <property type="project" value="UniProtKB-KW"/>
</dbReference>
<proteinExistence type="inferred from homology"/>
<gene>
    <name evidence="10" type="ORF">MTBBW1_350058</name>
</gene>
<dbReference type="InterPro" id="IPR011811">
    <property type="entry name" value="Peptidase_S51_cyanophycinase"/>
</dbReference>
<evidence type="ECO:0000256" key="9">
    <source>
        <dbReference type="PIRSR" id="PIRSR032067-1"/>
    </source>
</evidence>
<comment type="similarity">
    <text evidence="3">Belongs to the peptidase S51 family.</text>
</comment>
<evidence type="ECO:0000256" key="6">
    <source>
        <dbReference type="ARBA" id="ARBA00022670"/>
    </source>
</evidence>
<dbReference type="InterPro" id="IPR029062">
    <property type="entry name" value="Class_I_gatase-like"/>
</dbReference>
<evidence type="ECO:0000256" key="8">
    <source>
        <dbReference type="ARBA" id="ARBA00022825"/>
    </source>
</evidence>
<dbReference type="PANTHER" id="PTHR36175:SF1">
    <property type="entry name" value="CYANOPHYCINASE"/>
    <property type="match status" value="1"/>
</dbReference>
<dbReference type="InterPro" id="IPR005320">
    <property type="entry name" value="Peptidase_S51"/>
</dbReference>
<comment type="function">
    <text evidence="2">Exopeptidase that catalyzes the hydrolytic cleavage of multi-L-arginyl-poly-L-aspartic acid (cyanophycin; a water-insoluble reserve polymer) into aspartate-arginine dipeptides.</text>
</comment>
<dbReference type="GO" id="GO:0006508">
    <property type="term" value="P:proteolysis"/>
    <property type="evidence" value="ECO:0007669"/>
    <property type="project" value="UniProtKB-KW"/>
</dbReference>
<dbReference type="PANTHER" id="PTHR36175">
    <property type="entry name" value="CYANOPHYCINASE"/>
    <property type="match status" value="1"/>
</dbReference>
<name>A0A1W1HGF2_9BACT</name>
<organism evidence="10 11">
    <name type="scientific">Desulfamplus magnetovallimortis</name>
    <dbReference type="NCBI Taxonomy" id="1246637"/>
    <lineage>
        <taxon>Bacteria</taxon>
        <taxon>Pseudomonadati</taxon>
        <taxon>Thermodesulfobacteriota</taxon>
        <taxon>Desulfobacteria</taxon>
        <taxon>Desulfobacterales</taxon>
        <taxon>Desulfobacteraceae</taxon>
        <taxon>Desulfamplus</taxon>
    </lineage>
</organism>